<gene>
    <name evidence="1" type="ORF">O181_057931</name>
</gene>
<keyword evidence="2" id="KW-1185">Reference proteome</keyword>
<evidence type="ECO:0000313" key="1">
    <source>
        <dbReference type="EMBL" id="MBW0518216.1"/>
    </source>
</evidence>
<proteinExistence type="predicted"/>
<dbReference type="Proteomes" id="UP000765509">
    <property type="component" value="Unassembled WGS sequence"/>
</dbReference>
<comment type="caution">
    <text evidence="1">The sequence shown here is derived from an EMBL/GenBank/DDBJ whole genome shotgun (WGS) entry which is preliminary data.</text>
</comment>
<accession>A0A9Q3HUE1</accession>
<dbReference type="EMBL" id="AVOT02026485">
    <property type="protein sequence ID" value="MBW0518216.1"/>
    <property type="molecule type" value="Genomic_DNA"/>
</dbReference>
<reference evidence="1" key="1">
    <citation type="submission" date="2021-03" db="EMBL/GenBank/DDBJ databases">
        <title>Draft genome sequence of rust myrtle Austropuccinia psidii MF-1, a brazilian biotype.</title>
        <authorList>
            <person name="Quecine M.C."/>
            <person name="Pachon D.M.R."/>
            <person name="Bonatelli M.L."/>
            <person name="Correr F.H."/>
            <person name="Franceschini L.M."/>
            <person name="Leite T.F."/>
            <person name="Margarido G.R.A."/>
            <person name="Almeida C.A."/>
            <person name="Ferrarezi J.A."/>
            <person name="Labate C.A."/>
        </authorList>
    </citation>
    <scope>NUCLEOTIDE SEQUENCE</scope>
    <source>
        <strain evidence="1">MF-1</strain>
    </source>
</reference>
<dbReference type="AlphaFoldDB" id="A0A9Q3HUE1"/>
<evidence type="ECO:0000313" key="2">
    <source>
        <dbReference type="Proteomes" id="UP000765509"/>
    </source>
</evidence>
<protein>
    <submittedName>
        <fullName evidence="1">Uncharacterized protein</fullName>
    </submittedName>
</protein>
<organism evidence="1 2">
    <name type="scientific">Austropuccinia psidii MF-1</name>
    <dbReference type="NCBI Taxonomy" id="1389203"/>
    <lineage>
        <taxon>Eukaryota</taxon>
        <taxon>Fungi</taxon>
        <taxon>Dikarya</taxon>
        <taxon>Basidiomycota</taxon>
        <taxon>Pucciniomycotina</taxon>
        <taxon>Pucciniomycetes</taxon>
        <taxon>Pucciniales</taxon>
        <taxon>Sphaerophragmiaceae</taxon>
        <taxon>Austropuccinia</taxon>
    </lineage>
</organism>
<sequence length="90" mass="10463">MVSVSGGGTFAEEYRMMMLRCGWKISRNGKKLPWRFWIGWEETVMKESWADPSEIRRSLTTSESAGTRCPQLDKNLSDIFGKFITFDEIF</sequence>
<name>A0A9Q3HUE1_9BASI</name>